<dbReference type="AlphaFoldDB" id="A0A4Y7PDI1"/>
<reference evidence="1 2" key="1">
    <citation type="submission" date="2018-06" db="EMBL/GenBank/DDBJ databases">
        <title>A transcriptomic atlas of mushroom development highlights an independent origin of complex multicellularity.</title>
        <authorList>
            <consortium name="DOE Joint Genome Institute"/>
            <person name="Krizsan K."/>
            <person name="Almasi E."/>
            <person name="Merenyi Z."/>
            <person name="Sahu N."/>
            <person name="Viragh M."/>
            <person name="Koszo T."/>
            <person name="Mondo S."/>
            <person name="Kiss B."/>
            <person name="Balint B."/>
            <person name="Kues U."/>
            <person name="Barry K."/>
            <person name="Hegedus J.C."/>
            <person name="Henrissat B."/>
            <person name="Johnson J."/>
            <person name="Lipzen A."/>
            <person name="Ohm R."/>
            <person name="Nagy I."/>
            <person name="Pangilinan J."/>
            <person name="Yan J."/>
            <person name="Xiong Y."/>
            <person name="Grigoriev I.V."/>
            <person name="Hibbett D.S."/>
            <person name="Nagy L.G."/>
        </authorList>
    </citation>
    <scope>NUCLEOTIDE SEQUENCE [LARGE SCALE GENOMIC DNA]</scope>
    <source>
        <strain evidence="1 2">SZMC22713</strain>
    </source>
</reference>
<evidence type="ECO:0000313" key="2">
    <source>
        <dbReference type="Proteomes" id="UP000294933"/>
    </source>
</evidence>
<organism evidence="1 2">
    <name type="scientific">Rickenella mellea</name>
    <dbReference type="NCBI Taxonomy" id="50990"/>
    <lineage>
        <taxon>Eukaryota</taxon>
        <taxon>Fungi</taxon>
        <taxon>Dikarya</taxon>
        <taxon>Basidiomycota</taxon>
        <taxon>Agaricomycotina</taxon>
        <taxon>Agaricomycetes</taxon>
        <taxon>Hymenochaetales</taxon>
        <taxon>Rickenellaceae</taxon>
        <taxon>Rickenella</taxon>
    </lineage>
</organism>
<sequence>MYLVVLKRSVGTCKSKFNYYQSLRSTLPSAYISVHVSGRSGCSAPDDAPSTNLPTDHLGGEMVTRYQSEVGWVQVVRVATVDISESDEIAIHLGVLVLHLTCILYLSPTKVDYGMW</sequence>
<protein>
    <submittedName>
        <fullName evidence="1">Uncharacterized protein</fullName>
    </submittedName>
</protein>
<gene>
    <name evidence="1" type="ORF">BD410DRAFT_810650</name>
</gene>
<evidence type="ECO:0000313" key="1">
    <source>
        <dbReference type="EMBL" id="TDL13327.1"/>
    </source>
</evidence>
<dbReference type="EMBL" id="ML170719">
    <property type="protein sequence ID" value="TDL13327.1"/>
    <property type="molecule type" value="Genomic_DNA"/>
</dbReference>
<proteinExistence type="predicted"/>
<name>A0A4Y7PDI1_9AGAM</name>
<accession>A0A4Y7PDI1</accession>
<dbReference type="Proteomes" id="UP000294933">
    <property type="component" value="Unassembled WGS sequence"/>
</dbReference>
<dbReference type="VEuPathDB" id="FungiDB:BD410DRAFT_810650"/>
<keyword evidence="2" id="KW-1185">Reference proteome</keyword>